<dbReference type="EMBL" id="QJKJ01003456">
    <property type="protein sequence ID" value="RDX98427.1"/>
    <property type="molecule type" value="Genomic_DNA"/>
</dbReference>
<evidence type="ECO:0000256" key="2">
    <source>
        <dbReference type="PROSITE-ProRule" id="PRU00708"/>
    </source>
</evidence>
<name>A0A371H6L9_MUCPR</name>
<proteinExistence type="predicted"/>
<evidence type="ECO:0000313" key="3">
    <source>
        <dbReference type="EMBL" id="RDX98427.1"/>
    </source>
</evidence>
<evidence type="ECO:0000256" key="1">
    <source>
        <dbReference type="ARBA" id="ARBA00022737"/>
    </source>
</evidence>
<dbReference type="Pfam" id="PF13041">
    <property type="entry name" value="PPR_2"/>
    <property type="match status" value="1"/>
</dbReference>
<dbReference type="Proteomes" id="UP000257109">
    <property type="component" value="Unassembled WGS sequence"/>
</dbReference>
<accession>A0A371H6L9</accession>
<sequence>MTGTYCRISCMLEQLSSLLELKQVQAIITKAGLHSHIPFTAKLIFFSALSPMGNLSHAHSLFQQTSMHNSFLCNTMIRAFANTSFPLQALYIYNNMQITNVVTDHFTYNFVLKACSRAHRFLQEFAKCDEFAIVSKGGEVHCTLLKLGFHQDPSIQNSLLYMYSQCGLVHVAQHLFDEISNRSLVSWNIMISAYDRVNDSKSADYLLESMPRKNVVSWNTVIARYIRLGNIDGARRVFQFMPERDVVSWNSMIAGCVSVKDYAGALTLFSEMQNAEVRPTEVTLISVLGACAETGAVEMGSKIHESLKACGHKIEGYLGNALLNMYSKCGNLSSAWEVFSGMRIKTVSCWNAMIVGLAVHGYCEEALQLFSEMERGLGTVRPNRVTFIGVLIACSHKGLVDKARWYFDHMVKKYKILPDIKHYGCMVDLLSRFGLLEEAHEMNTTAPFQNSAILWRTLLGACRTQGKVELAKVSFQQLAKLGCLTDGDYVLLSNIYAEAERWDEVERVRSEMIDLQVPKQVGYSQIDMTESDKLSMSAQPCTIAKESVNIKTLSEAGKVKFNPLVVTIKDPLFLACITGVSCFDMVSEAVQKY</sequence>
<evidence type="ECO:0000313" key="4">
    <source>
        <dbReference type="Proteomes" id="UP000257109"/>
    </source>
</evidence>
<dbReference type="PROSITE" id="PS51375">
    <property type="entry name" value="PPR"/>
    <property type="match status" value="3"/>
</dbReference>
<dbReference type="AlphaFoldDB" id="A0A371H6L9"/>
<dbReference type="OrthoDB" id="185373at2759"/>
<feature type="repeat" description="PPR" evidence="2">
    <location>
        <begin position="245"/>
        <end position="279"/>
    </location>
</feature>
<dbReference type="InterPro" id="IPR011990">
    <property type="entry name" value="TPR-like_helical_dom_sf"/>
</dbReference>
<dbReference type="InterPro" id="IPR046960">
    <property type="entry name" value="PPR_At4g14850-like_plant"/>
</dbReference>
<dbReference type="PANTHER" id="PTHR47926">
    <property type="entry name" value="PENTATRICOPEPTIDE REPEAT-CONTAINING PROTEIN"/>
    <property type="match status" value="1"/>
</dbReference>
<dbReference type="Pfam" id="PF01535">
    <property type="entry name" value="PPR"/>
    <property type="match status" value="6"/>
</dbReference>
<dbReference type="FunFam" id="1.25.40.10:FF:000184">
    <property type="entry name" value="Pentatricopeptide repeat-containing protein, chloroplastic"/>
    <property type="match status" value="1"/>
</dbReference>
<keyword evidence="1" id="KW-0677">Repeat</keyword>
<dbReference type="GO" id="GO:0003723">
    <property type="term" value="F:RNA binding"/>
    <property type="evidence" value="ECO:0007669"/>
    <property type="project" value="InterPro"/>
</dbReference>
<dbReference type="PANTHER" id="PTHR47926:SF436">
    <property type="entry name" value="PENTATRICOPEPTIDE REPEAT-CONTAINING PROTEIN ELI1, CHLOROPLASTIC-LIKE ISOFORM X2"/>
    <property type="match status" value="1"/>
</dbReference>
<organism evidence="3 4">
    <name type="scientific">Mucuna pruriens</name>
    <name type="common">Velvet bean</name>
    <name type="synonym">Dolichos pruriens</name>
    <dbReference type="NCBI Taxonomy" id="157652"/>
    <lineage>
        <taxon>Eukaryota</taxon>
        <taxon>Viridiplantae</taxon>
        <taxon>Streptophyta</taxon>
        <taxon>Embryophyta</taxon>
        <taxon>Tracheophyta</taxon>
        <taxon>Spermatophyta</taxon>
        <taxon>Magnoliopsida</taxon>
        <taxon>eudicotyledons</taxon>
        <taxon>Gunneridae</taxon>
        <taxon>Pentapetalae</taxon>
        <taxon>rosids</taxon>
        <taxon>fabids</taxon>
        <taxon>Fabales</taxon>
        <taxon>Fabaceae</taxon>
        <taxon>Papilionoideae</taxon>
        <taxon>50 kb inversion clade</taxon>
        <taxon>NPAAA clade</taxon>
        <taxon>indigoferoid/millettioid clade</taxon>
        <taxon>Phaseoleae</taxon>
        <taxon>Mucuna</taxon>
    </lineage>
</organism>
<feature type="repeat" description="PPR" evidence="2">
    <location>
        <begin position="214"/>
        <end position="244"/>
    </location>
</feature>
<keyword evidence="4" id="KW-1185">Reference proteome</keyword>
<reference evidence="3" key="1">
    <citation type="submission" date="2018-05" db="EMBL/GenBank/DDBJ databases">
        <title>Draft genome of Mucuna pruriens seed.</title>
        <authorList>
            <person name="Nnadi N.E."/>
            <person name="Vos R."/>
            <person name="Hasami M.H."/>
            <person name="Devisetty U.K."/>
            <person name="Aguiy J.C."/>
        </authorList>
    </citation>
    <scope>NUCLEOTIDE SEQUENCE [LARGE SCALE GENOMIC DNA]</scope>
    <source>
        <strain evidence="3">JCA_2017</strain>
    </source>
</reference>
<feature type="non-terminal residue" evidence="3">
    <location>
        <position position="1"/>
    </location>
</feature>
<protein>
    <submittedName>
        <fullName evidence="3">Pentatricopeptide repeat-containing protein</fullName>
    </submittedName>
</protein>
<dbReference type="InterPro" id="IPR002885">
    <property type="entry name" value="PPR_rpt"/>
</dbReference>
<dbReference type="Gene3D" id="1.25.40.10">
    <property type="entry name" value="Tetratricopeptide repeat domain"/>
    <property type="match status" value="5"/>
</dbReference>
<dbReference type="GO" id="GO:0009451">
    <property type="term" value="P:RNA modification"/>
    <property type="evidence" value="ECO:0007669"/>
    <property type="project" value="InterPro"/>
</dbReference>
<dbReference type="InterPro" id="IPR046848">
    <property type="entry name" value="E_motif"/>
</dbReference>
<gene>
    <name evidence="3" type="primary">PCMP-E40</name>
    <name evidence="3" type="ORF">CR513_18658</name>
</gene>
<feature type="repeat" description="PPR" evidence="2">
    <location>
        <begin position="346"/>
        <end position="376"/>
    </location>
</feature>
<comment type="caution">
    <text evidence="3">The sequence shown here is derived from an EMBL/GenBank/DDBJ whole genome shotgun (WGS) entry which is preliminary data.</text>
</comment>
<dbReference type="Pfam" id="PF20431">
    <property type="entry name" value="E_motif"/>
    <property type="match status" value="1"/>
</dbReference>
<dbReference type="NCBIfam" id="TIGR00756">
    <property type="entry name" value="PPR"/>
    <property type="match status" value="3"/>
</dbReference>
<dbReference type="FunFam" id="1.25.40.10:FF:001746">
    <property type="entry name" value="Pentatricopeptide repeat-containing protein mitochondrial"/>
    <property type="match status" value="1"/>
</dbReference>